<keyword evidence="1" id="KW-0812">Transmembrane</keyword>
<evidence type="ECO:0000313" key="2">
    <source>
        <dbReference type="EMBL" id="ORY07935.1"/>
    </source>
</evidence>
<protein>
    <submittedName>
        <fullName evidence="2">Uncharacterized protein</fullName>
    </submittedName>
</protein>
<keyword evidence="3" id="KW-1185">Reference proteome</keyword>
<dbReference type="AlphaFoldDB" id="A0A1Y1ZDQ0"/>
<reference evidence="2 3" key="1">
    <citation type="submission" date="2016-07" db="EMBL/GenBank/DDBJ databases">
        <title>Pervasive Adenine N6-methylation of Active Genes in Fungi.</title>
        <authorList>
            <consortium name="DOE Joint Genome Institute"/>
            <person name="Mondo S.J."/>
            <person name="Dannebaum R.O."/>
            <person name="Kuo R.C."/>
            <person name="Labutti K."/>
            <person name="Haridas S."/>
            <person name="Kuo A."/>
            <person name="Salamov A."/>
            <person name="Ahrendt S.R."/>
            <person name="Lipzen A."/>
            <person name="Sullivan W."/>
            <person name="Andreopoulos W.B."/>
            <person name="Clum A."/>
            <person name="Lindquist E."/>
            <person name="Daum C."/>
            <person name="Ramamoorthy G.K."/>
            <person name="Gryganskyi A."/>
            <person name="Culley D."/>
            <person name="Magnuson J.K."/>
            <person name="James T.Y."/>
            <person name="O'Malley M.A."/>
            <person name="Stajich J.E."/>
            <person name="Spatafora J.W."/>
            <person name="Visel A."/>
            <person name="Grigoriev I.V."/>
        </authorList>
    </citation>
    <scope>NUCLEOTIDE SEQUENCE [LARGE SCALE GENOMIC DNA]</scope>
    <source>
        <strain evidence="2 3">CBS 115471</strain>
    </source>
</reference>
<gene>
    <name evidence="2" type="ORF">BCR34DRAFT_590145</name>
</gene>
<name>A0A1Y1ZDQ0_9PLEO</name>
<sequence length="677" mass="74383">MTHVQSTTWRPHTRKILLHCALVTTPLLASSIIILYIVYANLVSSNCSNQELCSRSEFSNITSKGIYFVDFSAAKLAFISSWSSTVSFALVGFLMAFAAYASGLELLRASVDNGDQEQLPTPHQMSVLLRVLNAELMALWDLGVYKIKSAFRKQDPDREARHKTSPILQTSVYILIAGILASLLVQVADVYFHISATSIELTQIHPLPPSSSQYQYSRGLAPWCLNRPSQGPLGPKKFWGCAITAQLAPYNNGTTVAPTNATTIQDLKNDISDLHRVLTYVSPDNIPYAVIAPADVDASRDWKATSFAVSTTCAAIPENGCVVSKPITNATDGQSNPIMLVPFNCTRNSTGIDIAGFLTSHNTATHMMGFHKYAYENTPFFNDMMVNPPGMSPQEILLRVEEEDPDEVFKNGWRVLVSRKIPSAVQANFDNMPISFQNDSRIWKHNLLGAFALMLCNVSVWDITYTASSLNITSLNPTLSNGSTSGLSSLPGTRFLGTLSNVFQDLSTGPLSRVSPSGFIRSFELGMAKAYSFPLASQLSSRPALEVQERTSKVVTRLPMSALWFLVLANLSYAVLGLALAVWAMLRVSRSPEAHQVQMRLSVAGLAAALFDREMFEQEAETDEGLFEEKRRMGIGAGKRVGVRMTEMGGSAFEVVDFRGRGVEGEMEMRRRYFGGL</sequence>
<organism evidence="2 3">
    <name type="scientific">Clohesyomyces aquaticus</name>
    <dbReference type="NCBI Taxonomy" id="1231657"/>
    <lineage>
        <taxon>Eukaryota</taxon>
        <taxon>Fungi</taxon>
        <taxon>Dikarya</taxon>
        <taxon>Ascomycota</taxon>
        <taxon>Pezizomycotina</taxon>
        <taxon>Dothideomycetes</taxon>
        <taxon>Pleosporomycetidae</taxon>
        <taxon>Pleosporales</taxon>
        <taxon>Lindgomycetaceae</taxon>
        <taxon>Clohesyomyces</taxon>
    </lineage>
</organism>
<accession>A0A1Y1ZDQ0</accession>
<feature type="transmembrane region" description="Helical" evidence="1">
    <location>
        <begin position="76"/>
        <end position="100"/>
    </location>
</feature>
<comment type="caution">
    <text evidence="2">The sequence shown here is derived from an EMBL/GenBank/DDBJ whole genome shotgun (WGS) entry which is preliminary data.</text>
</comment>
<evidence type="ECO:0000256" key="1">
    <source>
        <dbReference type="SAM" id="Phobius"/>
    </source>
</evidence>
<dbReference type="OrthoDB" id="3344043at2759"/>
<proteinExistence type="predicted"/>
<evidence type="ECO:0000313" key="3">
    <source>
        <dbReference type="Proteomes" id="UP000193144"/>
    </source>
</evidence>
<keyword evidence="1" id="KW-0472">Membrane</keyword>
<dbReference type="Proteomes" id="UP000193144">
    <property type="component" value="Unassembled WGS sequence"/>
</dbReference>
<feature type="transmembrane region" description="Helical" evidence="1">
    <location>
        <begin position="172"/>
        <end position="194"/>
    </location>
</feature>
<dbReference type="STRING" id="1231657.A0A1Y1ZDQ0"/>
<feature type="transmembrane region" description="Helical" evidence="1">
    <location>
        <begin position="562"/>
        <end position="586"/>
    </location>
</feature>
<feature type="transmembrane region" description="Helical" evidence="1">
    <location>
        <begin position="16"/>
        <end position="39"/>
    </location>
</feature>
<dbReference type="EMBL" id="MCFA01000105">
    <property type="protein sequence ID" value="ORY07935.1"/>
    <property type="molecule type" value="Genomic_DNA"/>
</dbReference>
<keyword evidence="1" id="KW-1133">Transmembrane helix</keyword>